<gene>
    <name evidence="1" type="ORF">CYFUS_001766</name>
</gene>
<dbReference type="EMBL" id="CP022098">
    <property type="protein sequence ID" value="ATB36352.1"/>
    <property type="molecule type" value="Genomic_DNA"/>
</dbReference>
<sequence length="270" mass="30802">MASGQTSSLQLPSFLHGTFRSVQQKTRRDGSRCGEQYREDGTFPVPRQMLEVAPGEIVVAHEVVDLQREHPAWRLYMVSNVIDGLLDAVDSKNTLPARDAYEAAFLETAWGALYFTLAQMGPVSAERTARRLQAVLRFWEPLQCARYLFKKLGMAHTLEELMVASCDWAMDAWCPLGEVSVRERLEMAAQRMEKATREDCIDAIFREMPRALAHVGELKHWKVVADPDFQRERLTTLDPRSFERVSAACTADLLWLLTRWDRDEVSIATL</sequence>
<organism evidence="1 2">
    <name type="scientific">Cystobacter fuscus</name>
    <dbReference type="NCBI Taxonomy" id="43"/>
    <lineage>
        <taxon>Bacteria</taxon>
        <taxon>Pseudomonadati</taxon>
        <taxon>Myxococcota</taxon>
        <taxon>Myxococcia</taxon>
        <taxon>Myxococcales</taxon>
        <taxon>Cystobacterineae</taxon>
        <taxon>Archangiaceae</taxon>
        <taxon>Cystobacter</taxon>
    </lineage>
</organism>
<dbReference type="AlphaFoldDB" id="A0A250IYP5"/>
<name>A0A250IYP5_9BACT</name>
<dbReference type="KEGG" id="cfus:CYFUS_001766"/>
<dbReference type="RefSeq" id="WP_095984835.1">
    <property type="nucleotide sequence ID" value="NZ_CP022098.1"/>
</dbReference>
<reference evidence="1 2" key="1">
    <citation type="submission" date="2017-06" db="EMBL/GenBank/DDBJ databases">
        <title>Sequencing and comparative analysis of myxobacterial genomes.</title>
        <authorList>
            <person name="Rupp O."/>
            <person name="Goesmann A."/>
            <person name="Sogaard-Andersen L."/>
        </authorList>
    </citation>
    <scope>NUCLEOTIDE SEQUENCE [LARGE SCALE GENOMIC DNA]</scope>
    <source>
        <strain evidence="1 2">DSM 52655</strain>
    </source>
</reference>
<dbReference type="Proteomes" id="UP000217257">
    <property type="component" value="Chromosome"/>
</dbReference>
<evidence type="ECO:0000313" key="1">
    <source>
        <dbReference type="EMBL" id="ATB36352.1"/>
    </source>
</evidence>
<protein>
    <submittedName>
        <fullName evidence="1">Uncharacterized protein</fullName>
    </submittedName>
</protein>
<proteinExistence type="predicted"/>
<accession>A0A250IYP5</accession>
<evidence type="ECO:0000313" key="2">
    <source>
        <dbReference type="Proteomes" id="UP000217257"/>
    </source>
</evidence>